<organism evidence="4 5">
    <name type="scientific">Schistosoma mattheei</name>
    <dbReference type="NCBI Taxonomy" id="31246"/>
    <lineage>
        <taxon>Eukaryota</taxon>
        <taxon>Metazoa</taxon>
        <taxon>Spiralia</taxon>
        <taxon>Lophotrochozoa</taxon>
        <taxon>Platyhelminthes</taxon>
        <taxon>Trematoda</taxon>
        <taxon>Digenea</taxon>
        <taxon>Strigeidida</taxon>
        <taxon>Schistosomatoidea</taxon>
        <taxon>Schistosomatidae</taxon>
        <taxon>Schistosoma</taxon>
    </lineage>
</organism>
<dbReference type="PANTHER" id="PTHR21705">
    <property type="entry name" value="RAI16 PROTEIN-RELATED"/>
    <property type="match status" value="1"/>
</dbReference>
<evidence type="ECO:0000256" key="1">
    <source>
        <dbReference type="ARBA" id="ARBA00024336"/>
    </source>
</evidence>
<protein>
    <recommendedName>
        <fullName evidence="3">FHF complex subunit HOOK-interacting protein C-terminal domain-containing protein</fullName>
    </recommendedName>
</protein>
<feature type="region of interest" description="Disordered" evidence="2">
    <location>
        <begin position="1261"/>
        <end position="1289"/>
    </location>
</feature>
<accession>A0AA85BWP3</accession>
<feature type="domain" description="FHF complex subunit HOOK-interacting protein C-terminal" evidence="3">
    <location>
        <begin position="1444"/>
        <end position="1496"/>
    </location>
</feature>
<evidence type="ECO:0000313" key="5">
    <source>
        <dbReference type="WBParaSite" id="SMTH1_86810.1"/>
    </source>
</evidence>
<dbReference type="Proteomes" id="UP000050791">
    <property type="component" value="Unassembled WGS sequence"/>
</dbReference>
<dbReference type="Pfam" id="PF19311">
    <property type="entry name" value="KELAA"/>
    <property type="match status" value="1"/>
</dbReference>
<dbReference type="Pfam" id="PF19314">
    <property type="entry name" value="DUF5917"/>
    <property type="match status" value="1"/>
</dbReference>
<dbReference type="InterPro" id="IPR019384">
    <property type="entry name" value="FHIP"/>
</dbReference>
<comment type="similarity">
    <text evidence="1">Belongs to the FHIP family.</text>
</comment>
<feature type="compositionally biased region" description="Low complexity" evidence="2">
    <location>
        <begin position="798"/>
        <end position="817"/>
    </location>
</feature>
<feature type="compositionally biased region" description="Low complexity" evidence="2">
    <location>
        <begin position="1270"/>
        <end position="1282"/>
    </location>
</feature>
<feature type="region of interest" description="Disordered" evidence="2">
    <location>
        <begin position="794"/>
        <end position="817"/>
    </location>
</feature>
<evidence type="ECO:0000256" key="2">
    <source>
        <dbReference type="SAM" id="MobiDB-lite"/>
    </source>
</evidence>
<sequence length="1807" mass="206552">MHLTEEDENNIQIINEFKVTWFTLLSRVDAAPTVDEIVLTSLNHVANLMMCRRSGNPSKSIVFDMALNLCVFETLFQWNFVFTGADLEAYKVRELQFYDSLIGSNGDYYLSHEAFVIPFMATMHHCSLRSCLLVERALVRLLNTVCAILSTQFKHEYVQDNSLSSSPTSCLPLHHKQHNDNKNNDSLHLFRRMCMGVVDLSQIGTGFTSDLNHTTNNNNSNNDSSNVNCERCNSITSGGLISSLKIMESIDWAMCLESGKFDMDNEFNNHDNNNDNNVFQSDFDESPSYYTTNNINSNNKLPTIDSICDLLAPYVFRDGDLGWQARDSLLLIAAYSLRDEEFSHSIAKYSSICAVIATGLGILYTALPHRLVNNNSPETWPILIRTLNNNQLANARFNEFLDALDFCRSLLEIAHPLIQSCLLHYIHAIFFVSIIGPALTQKAPEDVITATVYLEQFIIHTVGSSLLPILLRFLLMKLPSTIIFDTNSQMNQMTTSTSTTPEGINPIGSCQSSSVEATLKDDDNNSPVFSPESCDDPSLFGENQFITSNSITYMDLIIARIHQCNSLLGITTMSLMNTIIDLHCEDIMFVLVLKHLISVRDHLFNIGWTWPDPSSVTDASTKLLNLSSSSSSLRFNLDSARFNATTDESIIHHSNSYHYHQHEQNRQRQPNHRNNTVAQLDIDNVEEFNYSSDQSLSKELHNKDEGLEVLASKNEPFVMQINNLPVGSQFLASHLLIPHAELTANSSLILNNYYQNDFQLTNKQDCNKHTSLYINNNNNTTVNINNELTQQTSLTELSSNHSSPTPPSSISSMYNNDTTMNSSNSMLDWLSYTSWAHQTIKIRKHACKTWQLTFDANQPTNEQINLLNENLKNLQMTEKEITTHYEKTRKFSEYDCRIGLDPYKIYTEYKCFINRNCYTNRDLEINANELHAKALCNAATKLNIDTDLDLDGSENLDDCPPVAEKIQDTDQSQQKQQTYHEKLFSNQQIHKSVSVRNPICMSHSIDHNLCTCFKKPKESFENSTETSIHTKLYDKSLIKSWYYLNFLDSFDINEQVNVHNPFNNVIDSTNIEENIKIKQEETHPQSLVGGPSECPEQTLHNHNAEYVTSFMNSNSTNNCYYSEDKSCELNKFIEELENFSPEHLMTNFNILDERQEQLKFDKKYFRNTNNISRCNSLSSLHNFVDESCQYFDKLFGRLKAPSLQILPNQVNNHELELFDIPLTETYPMCTPQKNTSVSSTKGFSDLHLDKSCNKITQRAKSLTRDELHSNTATTTTTNNNNNNRDRHHHQHRDNYCEMGFNHGSLNNLIQTRLMNDSNSHDNFNSPCSLVLTSSTDTKEKVKEMNRDYLINYNQCHLSPSRVQMNCPYKKSSISTISSTTSGVYLETIRPNLSQNPYNNKSLGYNDIDLNVDHNHNNNTDTNTTDFNTTHKNSMDSCTNYPNLGPFLTTLFNRLENFTNNCFYANLYLTNLISSLASYPIPLLRAILFLTNTTQFTQSMAAATNTQHFNTQTFRAINDNVLYYLPYNILCLIKEQIELFTVLYTRQVKYFGSLDTLNGYSFDELKQEARRYLNCETIDLSKLSISMDTSTIPLGVEKKKKKLKSTNISHKESKTFTTDKQNISPMMNSNRRSYFRKWFSLSSKSNNNNNKNSDIINTSGNNLKNTKSTIKNRLKSSNTNVLNPKDLLDFSQILQKPMTEFTFLIDLDSNYQQLINILSDQEATTIRGISSSNGNNAQKRRRSFRLSTIKRLKTNVNTEDRIMSMMMMNTENSILDISRIQRMVLCAVIFEDFCKELAAICTEHSVQW</sequence>
<evidence type="ECO:0000259" key="3">
    <source>
        <dbReference type="Pfam" id="PF19314"/>
    </source>
</evidence>
<dbReference type="InterPro" id="IPR045668">
    <property type="entry name" value="FHIP_KELAA_motif"/>
</dbReference>
<dbReference type="InterPro" id="IPR045669">
    <property type="entry name" value="FHIP_C"/>
</dbReference>
<dbReference type="Pfam" id="PF10257">
    <property type="entry name" value="RAI16-like"/>
    <property type="match status" value="1"/>
</dbReference>
<evidence type="ECO:0000313" key="4">
    <source>
        <dbReference type="Proteomes" id="UP000050791"/>
    </source>
</evidence>
<reference evidence="5" key="1">
    <citation type="submission" date="2023-11" db="UniProtKB">
        <authorList>
            <consortium name="WormBaseParasite"/>
        </authorList>
    </citation>
    <scope>IDENTIFICATION</scope>
</reference>
<name>A0AA85BWP3_9TREM</name>
<dbReference type="PANTHER" id="PTHR21705:SF11">
    <property type="entry name" value="FHIP FAMILY PROTEIN CG3558"/>
    <property type="match status" value="1"/>
</dbReference>
<dbReference type="WBParaSite" id="SMTH1_86810.1">
    <property type="protein sequence ID" value="SMTH1_86810.1"/>
    <property type="gene ID" value="SMTH1_86810"/>
</dbReference>
<proteinExistence type="inferred from homology"/>